<proteinExistence type="predicted"/>
<sequence length="60" mass="6904">MKATVKNKKYRACQIFNCDHMRGNICCTDCINKAKCKNHCLNNPQRCGQVKGEVVDDEER</sequence>
<reference evidence="1 3" key="1">
    <citation type="journal article" date="2016" name="Genome Announc.">
        <title>Complete Genome Sequence of the Amino Acid-Fermenting Clostridium propionicum X2 (DSM 1682).</title>
        <authorList>
            <person name="Poehlein A."/>
            <person name="Schlien K."/>
            <person name="Chowdhury N.P."/>
            <person name="Gottschalk G."/>
            <person name="Buckel W."/>
            <person name="Daniel R."/>
        </authorList>
    </citation>
    <scope>NUCLEOTIDE SEQUENCE [LARGE SCALE GENOMIC DNA]</scope>
    <source>
        <strain evidence="1 3">X2</strain>
    </source>
</reference>
<dbReference type="Proteomes" id="UP000184204">
    <property type="component" value="Unassembled WGS sequence"/>
</dbReference>
<dbReference type="OrthoDB" id="2084469at2"/>
<evidence type="ECO:0000313" key="4">
    <source>
        <dbReference type="Proteomes" id="UP000184204"/>
    </source>
</evidence>
<evidence type="ECO:0000313" key="1">
    <source>
        <dbReference type="EMBL" id="AMJ41997.1"/>
    </source>
</evidence>
<keyword evidence="3" id="KW-1185">Reference proteome</keyword>
<dbReference type="RefSeq" id="WP_066052122.1">
    <property type="nucleotide sequence ID" value="NZ_CP014223.1"/>
</dbReference>
<dbReference type="AlphaFoldDB" id="A0A0X8VE27"/>
<dbReference type="EMBL" id="FQUA01000014">
    <property type="protein sequence ID" value="SHF03270.1"/>
    <property type="molecule type" value="Genomic_DNA"/>
</dbReference>
<evidence type="ECO:0000313" key="3">
    <source>
        <dbReference type="Proteomes" id="UP000068026"/>
    </source>
</evidence>
<dbReference type="EMBL" id="CP014223">
    <property type="protein sequence ID" value="AMJ41997.1"/>
    <property type="molecule type" value="Genomic_DNA"/>
</dbReference>
<evidence type="ECO:0008006" key="5">
    <source>
        <dbReference type="Google" id="ProtNLM"/>
    </source>
</evidence>
<dbReference type="Proteomes" id="UP000068026">
    <property type="component" value="Chromosome"/>
</dbReference>
<reference evidence="3" key="2">
    <citation type="submission" date="2016-01" db="EMBL/GenBank/DDBJ databases">
        <authorList>
            <person name="Poehlein A."/>
            <person name="Schlien K."/>
            <person name="Gottschalk G."/>
            <person name="Buckel W."/>
            <person name="Daniel R."/>
        </authorList>
    </citation>
    <scope>NUCLEOTIDE SEQUENCE [LARGE SCALE GENOMIC DNA]</scope>
    <source>
        <strain evidence="3">X2</strain>
    </source>
</reference>
<evidence type="ECO:0000313" key="2">
    <source>
        <dbReference type="EMBL" id="SHF03270.1"/>
    </source>
</evidence>
<accession>A0A0X8VE27</accession>
<reference evidence="2" key="3">
    <citation type="submission" date="2016-11" db="EMBL/GenBank/DDBJ databases">
        <authorList>
            <person name="Varghese N."/>
            <person name="Submissions S."/>
        </authorList>
    </citation>
    <scope>NUCLEOTIDE SEQUENCE</scope>
    <source>
        <strain evidence="2">DSM 1682</strain>
    </source>
</reference>
<organism evidence="2 4">
    <name type="scientific">Anaerotignum propionicum DSM 1682</name>
    <dbReference type="NCBI Taxonomy" id="991789"/>
    <lineage>
        <taxon>Bacteria</taxon>
        <taxon>Bacillati</taxon>
        <taxon>Bacillota</taxon>
        <taxon>Clostridia</taxon>
        <taxon>Lachnospirales</taxon>
        <taxon>Anaerotignaceae</taxon>
        <taxon>Anaerotignum</taxon>
    </lineage>
</organism>
<name>A0A0X8VE27_ANAPI</name>
<gene>
    <name evidence="1" type="ORF">CPRO_24310</name>
    <name evidence="2" type="ORF">SAMN02745151_02561</name>
</gene>
<protein>
    <recommendedName>
        <fullName evidence="5">DUF1540 domain-containing protein</fullName>
    </recommendedName>
</protein>
<reference evidence="4" key="4">
    <citation type="submission" date="2016-11" db="EMBL/GenBank/DDBJ databases">
        <authorList>
            <person name="Jaros S."/>
            <person name="Januszkiewicz K."/>
            <person name="Wedrychowicz H."/>
        </authorList>
    </citation>
    <scope>NUCLEOTIDE SEQUENCE [LARGE SCALE GENOMIC DNA]</scope>
    <source>
        <strain evidence="4">DSM 1682</strain>
    </source>
</reference>
<dbReference type="KEGG" id="cpro:CPRO_24310"/>